<keyword evidence="2" id="KW-1185">Reference proteome</keyword>
<accession>A0A3Q9INU4</accession>
<dbReference type="Gene3D" id="2.170.120.30">
    <property type="match status" value="2"/>
</dbReference>
<protein>
    <submittedName>
        <fullName evidence="1">YbbR-like domain-containing protein</fullName>
    </submittedName>
</protein>
<dbReference type="RefSeq" id="WP_106480342.1">
    <property type="nucleotide sequence ID" value="NZ_CP032819.1"/>
</dbReference>
<evidence type="ECO:0000313" key="2">
    <source>
        <dbReference type="Proteomes" id="UP000270673"/>
    </source>
</evidence>
<dbReference type="InterPro" id="IPR053154">
    <property type="entry name" value="c-di-AMP_regulator"/>
</dbReference>
<sequence>MRGLIGKILGYFGSSQELHIKRNVITYGVCVIIATVLWFLNALNKEYTTEISYPIKYTELPKGKLLVSEPPKEMTLTIKAHGFALLRYSISTSFLPIVLNVNSLLDKKDLLEYTINTSEIKDRITTQLNTDIQLISIKPESITFKFSRFESKRVPVIPRVEYTLKRQYMLKNDISVTPDHVDISGPASILDTLKAVYTEPLSLKDLSKDVTKTVRFEDIYGTQINENDAKIKIEVERFTESKKTIPLVVKNLPDSLLIRLFPHAIDVTFDVGLSRYEVVSDTSFSFYVDYTQIKNNPAALKIQIERSPRHIKDLVFTPETVEYLIEKKK</sequence>
<dbReference type="InterPro" id="IPR012505">
    <property type="entry name" value="YbbR"/>
</dbReference>
<reference evidence="1 2" key="1">
    <citation type="submission" date="2018-10" db="EMBL/GenBank/DDBJ databases">
        <title>Butyricimonas faecalis sp. nov., isolated from human faeces and emended description of the genus Butyricimonas.</title>
        <authorList>
            <person name="Le Roy T."/>
            <person name="Van der Smissen P."/>
            <person name="Paquot A."/>
            <person name="Delzenne N."/>
            <person name="Muccioli G."/>
            <person name="Collet J.-F."/>
            <person name="Cani P.D."/>
        </authorList>
    </citation>
    <scope>NUCLEOTIDE SEQUENCE [LARGE SCALE GENOMIC DNA]</scope>
    <source>
        <strain evidence="1 2">H184</strain>
    </source>
</reference>
<evidence type="ECO:0000313" key="1">
    <source>
        <dbReference type="EMBL" id="AZS29604.1"/>
    </source>
</evidence>
<dbReference type="PANTHER" id="PTHR37804:SF1">
    <property type="entry name" value="CDAA REGULATORY PROTEIN CDAR"/>
    <property type="match status" value="1"/>
</dbReference>
<dbReference type="AlphaFoldDB" id="A0A3Q9INU4"/>
<gene>
    <name evidence="1" type="ORF">D8S85_08630</name>
</gene>
<organism evidence="1 2">
    <name type="scientific">Butyricimonas faecalis</name>
    <dbReference type="NCBI Taxonomy" id="2093856"/>
    <lineage>
        <taxon>Bacteria</taxon>
        <taxon>Pseudomonadati</taxon>
        <taxon>Bacteroidota</taxon>
        <taxon>Bacteroidia</taxon>
        <taxon>Bacteroidales</taxon>
        <taxon>Odoribacteraceae</taxon>
        <taxon>Butyricimonas</taxon>
    </lineage>
</organism>
<dbReference type="KEGG" id="buy:D8S85_08630"/>
<name>A0A3Q9INU4_9BACT</name>
<dbReference type="Pfam" id="PF07949">
    <property type="entry name" value="YbbR"/>
    <property type="match status" value="1"/>
</dbReference>
<proteinExistence type="predicted"/>
<dbReference type="EMBL" id="CP032819">
    <property type="protein sequence ID" value="AZS29604.1"/>
    <property type="molecule type" value="Genomic_DNA"/>
</dbReference>
<dbReference type="OrthoDB" id="1115707at2"/>
<dbReference type="Gene3D" id="2.170.120.40">
    <property type="entry name" value="YbbR-like domain"/>
    <property type="match status" value="1"/>
</dbReference>
<dbReference type="PANTHER" id="PTHR37804">
    <property type="entry name" value="CDAA REGULATORY PROTEIN CDAR"/>
    <property type="match status" value="1"/>
</dbReference>
<dbReference type="Proteomes" id="UP000270673">
    <property type="component" value="Chromosome"/>
</dbReference>